<dbReference type="InterPro" id="IPR041581">
    <property type="entry name" value="Glyoxalase_6"/>
</dbReference>
<dbReference type="Gene3D" id="3.10.180.10">
    <property type="entry name" value="2,3-Dihydroxybiphenyl 1,2-Dioxygenase, domain 1"/>
    <property type="match status" value="1"/>
</dbReference>
<keyword evidence="3" id="KW-1185">Reference proteome</keyword>
<organism evidence="2 3">
    <name type="scientific">Virgisporangium aurantiacum</name>
    <dbReference type="NCBI Taxonomy" id="175570"/>
    <lineage>
        <taxon>Bacteria</taxon>
        <taxon>Bacillati</taxon>
        <taxon>Actinomycetota</taxon>
        <taxon>Actinomycetes</taxon>
        <taxon>Micromonosporales</taxon>
        <taxon>Micromonosporaceae</taxon>
        <taxon>Virgisporangium</taxon>
    </lineage>
</organism>
<name>A0A8J3ZD79_9ACTN</name>
<dbReference type="InterPro" id="IPR029068">
    <property type="entry name" value="Glyas_Bleomycin-R_OHBP_Dase"/>
</dbReference>
<proteinExistence type="predicted"/>
<evidence type="ECO:0000313" key="3">
    <source>
        <dbReference type="Proteomes" id="UP000612585"/>
    </source>
</evidence>
<dbReference type="CDD" id="cd06587">
    <property type="entry name" value="VOC"/>
    <property type="match status" value="1"/>
</dbReference>
<dbReference type="Pfam" id="PF18029">
    <property type="entry name" value="Glyoxalase_6"/>
    <property type="match status" value="1"/>
</dbReference>
<protein>
    <recommendedName>
        <fullName evidence="1">Glyoxalase-like domain-containing protein</fullName>
    </recommendedName>
</protein>
<dbReference type="PANTHER" id="PTHR35908">
    <property type="entry name" value="HYPOTHETICAL FUSION PROTEIN"/>
    <property type="match status" value="1"/>
</dbReference>
<comment type="caution">
    <text evidence="2">The sequence shown here is derived from an EMBL/GenBank/DDBJ whole genome shotgun (WGS) entry which is preliminary data.</text>
</comment>
<dbReference type="SUPFAM" id="SSF54593">
    <property type="entry name" value="Glyoxalase/Bleomycin resistance protein/Dihydroxybiphenyl dioxygenase"/>
    <property type="match status" value="1"/>
</dbReference>
<accession>A0A8J3ZD79</accession>
<feature type="domain" description="Glyoxalase-like" evidence="1">
    <location>
        <begin position="64"/>
        <end position="169"/>
    </location>
</feature>
<evidence type="ECO:0000313" key="2">
    <source>
        <dbReference type="EMBL" id="GIJ60742.1"/>
    </source>
</evidence>
<dbReference type="EMBL" id="BOPG01000058">
    <property type="protein sequence ID" value="GIJ60742.1"/>
    <property type="molecule type" value="Genomic_DNA"/>
</dbReference>
<evidence type="ECO:0000259" key="1">
    <source>
        <dbReference type="Pfam" id="PF18029"/>
    </source>
</evidence>
<sequence length="172" mass="18579">MWCWPQVTAETARPGRAASRTADITRRTLRHRYDSFPRARMFKFLSVPAGRLPAMTAIATVSTIILDCADAKALGEFYRTATGWEVASADDDFVYLDNGGPVQLAFQRVPDYVAPGWPDAGKQAHLDLKVADLDTATADLVAAGATKPEFQPGDGWVVLIDPAGHPFCISAG</sequence>
<gene>
    <name evidence="2" type="ORF">Vau01_082580</name>
</gene>
<reference evidence="2" key="1">
    <citation type="submission" date="2021-01" db="EMBL/GenBank/DDBJ databases">
        <title>Whole genome shotgun sequence of Virgisporangium aurantiacum NBRC 16421.</title>
        <authorList>
            <person name="Komaki H."/>
            <person name="Tamura T."/>
        </authorList>
    </citation>
    <scope>NUCLEOTIDE SEQUENCE</scope>
    <source>
        <strain evidence="2">NBRC 16421</strain>
    </source>
</reference>
<dbReference type="AlphaFoldDB" id="A0A8J3ZD79"/>
<dbReference type="Proteomes" id="UP000612585">
    <property type="component" value="Unassembled WGS sequence"/>
</dbReference>
<dbReference type="PANTHER" id="PTHR35908:SF1">
    <property type="entry name" value="CONSERVED PROTEIN"/>
    <property type="match status" value="1"/>
</dbReference>